<protein>
    <submittedName>
        <fullName evidence="2">Hydrolase</fullName>
    </submittedName>
</protein>
<reference evidence="2" key="1">
    <citation type="journal article" date="2021" name="Proc. Natl. Acad. Sci. U.S.A.">
        <title>A Catalog of Tens of Thousands of Viruses from Human Metagenomes Reveals Hidden Associations with Chronic Diseases.</title>
        <authorList>
            <person name="Tisza M.J."/>
            <person name="Buck C.B."/>
        </authorList>
    </citation>
    <scope>NUCLEOTIDE SEQUENCE</scope>
    <source>
        <strain evidence="2">CtDwe1</strain>
    </source>
</reference>
<dbReference type="InterPro" id="IPR031807">
    <property type="entry name" value="HicB-like"/>
</dbReference>
<evidence type="ECO:0000259" key="1">
    <source>
        <dbReference type="Pfam" id="PF15919"/>
    </source>
</evidence>
<accession>A0A8S5M5U0</accession>
<dbReference type="Pfam" id="PF15919">
    <property type="entry name" value="HicB_lk_antitox"/>
    <property type="match status" value="1"/>
</dbReference>
<dbReference type="InterPro" id="IPR035069">
    <property type="entry name" value="TTHA1013/TTHA0281-like"/>
</dbReference>
<dbReference type="Gene3D" id="3.30.160.250">
    <property type="match status" value="1"/>
</dbReference>
<evidence type="ECO:0000313" key="2">
    <source>
        <dbReference type="EMBL" id="DAD77572.1"/>
    </source>
</evidence>
<dbReference type="GO" id="GO:0016787">
    <property type="term" value="F:hydrolase activity"/>
    <property type="evidence" value="ECO:0007669"/>
    <property type="project" value="UniProtKB-KW"/>
</dbReference>
<dbReference type="SUPFAM" id="SSF143100">
    <property type="entry name" value="TTHA1013/TTHA0281-like"/>
    <property type="match status" value="1"/>
</dbReference>
<sequence length="136" mass="14532">MGKYKKNAVVYPAILDDSENGKGIYTVSFPDVPEAFTSGTGMAEAILMGSEVLGAVLVLHDKLPKPSDWKTVQSKNIDKTVIPIAVDLDEAKAKSKPAKVKKNTTIPGDVARKAEDAGINFSQTLTEALEAKLAKM</sequence>
<keyword evidence="2" id="KW-0378">Hydrolase</keyword>
<proteinExistence type="predicted"/>
<name>A0A8S5M5U0_9CAUD</name>
<feature type="domain" description="HicB-like antitoxin of toxin-antitoxin system" evidence="1">
    <location>
        <begin position="11"/>
        <end position="116"/>
    </location>
</feature>
<organism evidence="2">
    <name type="scientific">Siphoviridae sp. ctDwe1</name>
    <dbReference type="NCBI Taxonomy" id="2826200"/>
    <lineage>
        <taxon>Viruses</taxon>
        <taxon>Duplodnaviria</taxon>
        <taxon>Heunggongvirae</taxon>
        <taxon>Uroviricota</taxon>
        <taxon>Caudoviricetes</taxon>
    </lineage>
</organism>
<dbReference type="EMBL" id="BK014827">
    <property type="protein sequence ID" value="DAD77572.1"/>
    <property type="molecule type" value="Genomic_DNA"/>
</dbReference>